<dbReference type="Proteomes" id="UP001309876">
    <property type="component" value="Unassembled WGS sequence"/>
</dbReference>
<comment type="caution">
    <text evidence="2">The sequence shown here is derived from an EMBL/GenBank/DDBJ whole genome shotgun (WGS) entry which is preliminary data.</text>
</comment>
<organism evidence="2 3">
    <name type="scientific">Lithohypha guttulata</name>
    <dbReference type="NCBI Taxonomy" id="1690604"/>
    <lineage>
        <taxon>Eukaryota</taxon>
        <taxon>Fungi</taxon>
        <taxon>Dikarya</taxon>
        <taxon>Ascomycota</taxon>
        <taxon>Pezizomycotina</taxon>
        <taxon>Eurotiomycetes</taxon>
        <taxon>Chaetothyriomycetidae</taxon>
        <taxon>Chaetothyriales</taxon>
        <taxon>Trichomeriaceae</taxon>
        <taxon>Lithohypha</taxon>
    </lineage>
</organism>
<evidence type="ECO:0000313" key="2">
    <source>
        <dbReference type="EMBL" id="KAK5090088.1"/>
    </source>
</evidence>
<proteinExistence type="predicted"/>
<evidence type="ECO:0000256" key="1">
    <source>
        <dbReference type="SAM" id="Coils"/>
    </source>
</evidence>
<keyword evidence="3" id="KW-1185">Reference proteome</keyword>
<sequence>MYRQWGINVKTLESQLRTRSSEVDALSANLNGLQDVFKQSNDDLSAAKKRLEATGAQLDLSEQAAKELDRAIERGEMAVTSCEDQLAELKAESDEGRKVLQRQQKEMKAAQIDAERKLSSKDNELKQIRQDLTAAQEASKRNKLAREFSKKKIDSLEKAKRDSEQVLTSLQKRQSEKEAQINLKQDALEKANATLKEESSRAIQQVRQVQQDLKTKVQQNQTLQERLEDHGKARAELDQTWKQLEYERTSNQSLTEEVGRLKNILSSQVQTNNDLELKHSTLEEQYNEKVAALANLHQDHYVMLHEYDKIKGQMSLMEKNQLSELQAHYDANEPEFIELHLVRQAIFKAHHDGMENVKLKFRKEILSYFKQFRNMEEKLLVEPVKPDRC</sequence>
<feature type="coiled-coil region" evidence="1">
    <location>
        <begin position="72"/>
        <end position="240"/>
    </location>
</feature>
<accession>A0AAN7T476</accession>
<name>A0AAN7T476_9EURO</name>
<keyword evidence="1" id="KW-0175">Coiled coil</keyword>
<dbReference type="EMBL" id="JAVRRJ010000001">
    <property type="protein sequence ID" value="KAK5090088.1"/>
    <property type="molecule type" value="Genomic_DNA"/>
</dbReference>
<gene>
    <name evidence="2" type="ORF">LTR05_000257</name>
</gene>
<evidence type="ECO:0000313" key="3">
    <source>
        <dbReference type="Proteomes" id="UP001309876"/>
    </source>
</evidence>
<dbReference type="AlphaFoldDB" id="A0AAN7T476"/>
<protein>
    <submittedName>
        <fullName evidence="2">Uncharacterized protein</fullName>
    </submittedName>
</protein>
<reference evidence="2 3" key="1">
    <citation type="submission" date="2023-08" db="EMBL/GenBank/DDBJ databases">
        <title>Black Yeasts Isolated from many extreme environments.</title>
        <authorList>
            <person name="Coleine C."/>
            <person name="Stajich J.E."/>
            <person name="Selbmann L."/>
        </authorList>
    </citation>
    <scope>NUCLEOTIDE SEQUENCE [LARGE SCALE GENOMIC DNA]</scope>
    <source>
        <strain evidence="2 3">CCFEE 5910</strain>
    </source>
</reference>